<feature type="transmembrane region" description="Helical" evidence="10">
    <location>
        <begin position="544"/>
        <end position="564"/>
    </location>
</feature>
<comment type="subcellular location">
    <subcellularLocation>
        <location evidence="1">Nucleus</location>
    </subcellularLocation>
</comment>
<dbReference type="OrthoDB" id="25921at2759"/>
<dbReference type="SMART" id="SM00066">
    <property type="entry name" value="GAL4"/>
    <property type="match status" value="1"/>
</dbReference>
<dbReference type="GO" id="GO:0045944">
    <property type="term" value="P:positive regulation of transcription by RNA polymerase II"/>
    <property type="evidence" value="ECO:0007669"/>
    <property type="project" value="TreeGrafter"/>
</dbReference>
<dbReference type="GO" id="GO:0043565">
    <property type="term" value="F:sequence-specific DNA binding"/>
    <property type="evidence" value="ECO:0007669"/>
    <property type="project" value="TreeGrafter"/>
</dbReference>
<keyword evidence="5" id="KW-0238">DNA-binding</keyword>
<sequence>MQACDRCHARKTRCDRRIPQCSACEKAGVPCVHADKLRQRNLPRAYLDNIESLVKQLREENKLLRESLASTQAEIRARNQAASELSALHADSRSPSRPVQARDDTDAMSKSTGSPESNAFAVEVGYLTLIATGETRYLGSSSGLGLANIINTVINVNGGMGPMHVDQHDLTSSSIQRIPMGPSDSLFPSLATAKTFIEAYFQHTHISFPLLHRPSFLAIVDRIYSEPNFYEANPFDAFVFDMVLTIGSSNFNRFEDKSVNSSVYFTMAQSKITTIATRPSLESLKVVLLISQHGIFSNLRETNASIWHLTGLGARMCFELGLHLERKHPERDLANPPQPHQVSLEEEMRKRCFWCLYNLDRIVSITLGRPVIIRDEEIDVTMPSHLDDDFFGVDQPIQVHAPMSSEPSEISPFLHLIRIRRLSGQILSQMYIFRRHSHIPLEEKRCLRCRLHGEVNAWRQDTERLHLPSMESRGYMSSFLSKEWYTAVYNNAILLLYRPSPYLPEPTMASSCDDGKPELMCLLNAAKASIESYSELHRKRRLNYSWITLHGIFIAGLAYIYSVGRLLDNPTTRRHVPNIMCVIEVTQACSHVLVAICERWNGSRRSCELFSELSTNLIRDALNVAPRPNDDAQSRGGSDPSQATHNEPSAPAAQNQSAGMGGAQMNSDESQMELGIVDSTAELENILVMENFKEFSGFFDFTFQNDYLSSGATMSSFSQNWPFDLPFSPEGEVESSQVS</sequence>
<dbReference type="AlphaFoldDB" id="A0A9P8VT71"/>
<dbReference type="GO" id="GO:0000981">
    <property type="term" value="F:DNA-binding transcription factor activity, RNA polymerase II-specific"/>
    <property type="evidence" value="ECO:0007669"/>
    <property type="project" value="InterPro"/>
</dbReference>
<dbReference type="SUPFAM" id="SSF57701">
    <property type="entry name" value="Zn2/Cys6 DNA-binding domain"/>
    <property type="match status" value="1"/>
</dbReference>
<dbReference type="InterPro" id="IPR052202">
    <property type="entry name" value="Yeast_MetPath_Reg"/>
</dbReference>
<reference evidence="12 13" key="1">
    <citation type="journal article" date="2021" name="Nat. Commun.">
        <title>Genetic determinants of endophytism in the Arabidopsis root mycobiome.</title>
        <authorList>
            <person name="Mesny F."/>
            <person name="Miyauchi S."/>
            <person name="Thiergart T."/>
            <person name="Pickel B."/>
            <person name="Atanasova L."/>
            <person name="Karlsson M."/>
            <person name="Huettel B."/>
            <person name="Barry K.W."/>
            <person name="Haridas S."/>
            <person name="Chen C."/>
            <person name="Bauer D."/>
            <person name="Andreopoulos W."/>
            <person name="Pangilinan J."/>
            <person name="LaButti K."/>
            <person name="Riley R."/>
            <person name="Lipzen A."/>
            <person name="Clum A."/>
            <person name="Drula E."/>
            <person name="Henrissat B."/>
            <person name="Kohler A."/>
            <person name="Grigoriev I.V."/>
            <person name="Martin F.M."/>
            <person name="Hacquard S."/>
        </authorList>
    </citation>
    <scope>NUCLEOTIDE SEQUENCE [LARGE SCALE GENOMIC DNA]</scope>
    <source>
        <strain evidence="12 13">MPI-CAGE-CH-0241</strain>
    </source>
</reference>
<evidence type="ECO:0000259" key="11">
    <source>
        <dbReference type="PROSITE" id="PS50048"/>
    </source>
</evidence>
<evidence type="ECO:0000256" key="10">
    <source>
        <dbReference type="SAM" id="Phobius"/>
    </source>
</evidence>
<dbReference type="InterPro" id="IPR036864">
    <property type="entry name" value="Zn2-C6_fun-type_DNA-bd_sf"/>
</dbReference>
<evidence type="ECO:0000256" key="5">
    <source>
        <dbReference type="ARBA" id="ARBA00023125"/>
    </source>
</evidence>
<keyword evidence="3" id="KW-0862">Zinc</keyword>
<keyword evidence="7" id="KW-0539">Nucleus</keyword>
<keyword evidence="13" id="KW-1185">Reference proteome</keyword>
<dbReference type="InterPro" id="IPR001138">
    <property type="entry name" value="Zn2Cys6_DnaBD"/>
</dbReference>
<keyword evidence="2" id="KW-0479">Metal-binding</keyword>
<feature type="region of interest" description="Disordered" evidence="9">
    <location>
        <begin position="80"/>
        <end position="115"/>
    </location>
</feature>
<dbReference type="Pfam" id="PF00172">
    <property type="entry name" value="Zn_clus"/>
    <property type="match status" value="1"/>
</dbReference>
<dbReference type="PROSITE" id="PS50048">
    <property type="entry name" value="ZN2_CY6_FUNGAL_2"/>
    <property type="match status" value="1"/>
</dbReference>
<keyword evidence="6" id="KW-0804">Transcription</keyword>
<feature type="coiled-coil region" evidence="8">
    <location>
        <begin position="47"/>
        <end position="74"/>
    </location>
</feature>
<accession>A0A9P8VT71</accession>
<dbReference type="GO" id="GO:0005634">
    <property type="term" value="C:nucleus"/>
    <property type="evidence" value="ECO:0007669"/>
    <property type="project" value="UniProtKB-SubCell"/>
</dbReference>
<evidence type="ECO:0000313" key="13">
    <source>
        <dbReference type="Proteomes" id="UP000777438"/>
    </source>
</evidence>
<dbReference type="PANTHER" id="PTHR47782:SF12">
    <property type="entry name" value="ZN(II)2CYS6 TRANSCRIPTION FACTOR (EUROFUNG)"/>
    <property type="match status" value="1"/>
</dbReference>
<evidence type="ECO:0000256" key="8">
    <source>
        <dbReference type="SAM" id="Coils"/>
    </source>
</evidence>
<evidence type="ECO:0000256" key="3">
    <source>
        <dbReference type="ARBA" id="ARBA00022833"/>
    </source>
</evidence>
<keyword evidence="10" id="KW-0812">Transmembrane</keyword>
<protein>
    <submittedName>
        <fullName evidence="12">C6 zinc finger domain-containing protein</fullName>
    </submittedName>
</protein>
<evidence type="ECO:0000256" key="4">
    <source>
        <dbReference type="ARBA" id="ARBA00023015"/>
    </source>
</evidence>
<dbReference type="CDD" id="cd12148">
    <property type="entry name" value="fungal_TF_MHR"/>
    <property type="match status" value="1"/>
</dbReference>
<dbReference type="GO" id="GO:0008270">
    <property type="term" value="F:zinc ion binding"/>
    <property type="evidence" value="ECO:0007669"/>
    <property type="project" value="InterPro"/>
</dbReference>
<keyword evidence="8" id="KW-0175">Coiled coil</keyword>
<evidence type="ECO:0000313" key="12">
    <source>
        <dbReference type="EMBL" id="KAH6871222.1"/>
    </source>
</evidence>
<evidence type="ECO:0000256" key="2">
    <source>
        <dbReference type="ARBA" id="ARBA00022723"/>
    </source>
</evidence>
<keyword evidence="4" id="KW-0805">Transcription regulation</keyword>
<dbReference type="PROSITE" id="PS00463">
    <property type="entry name" value="ZN2_CY6_FUNGAL_1"/>
    <property type="match status" value="1"/>
</dbReference>
<dbReference type="CDD" id="cd00067">
    <property type="entry name" value="GAL4"/>
    <property type="match status" value="1"/>
</dbReference>
<comment type="caution">
    <text evidence="12">The sequence shown here is derived from an EMBL/GenBank/DDBJ whole genome shotgun (WGS) entry which is preliminary data.</text>
</comment>
<proteinExistence type="predicted"/>
<dbReference type="Pfam" id="PF04082">
    <property type="entry name" value="Fungal_trans"/>
    <property type="match status" value="1"/>
</dbReference>
<dbReference type="SMART" id="SM00906">
    <property type="entry name" value="Fungal_trans"/>
    <property type="match status" value="1"/>
</dbReference>
<feature type="domain" description="Zn(2)-C6 fungal-type" evidence="11">
    <location>
        <begin position="3"/>
        <end position="33"/>
    </location>
</feature>
<feature type="compositionally biased region" description="Basic and acidic residues" evidence="9">
    <location>
        <begin position="90"/>
        <end position="107"/>
    </location>
</feature>
<evidence type="ECO:0000256" key="7">
    <source>
        <dbReference type="ARBA" id="ARBA00023242"/>
    </source>
</evidence>
<feature type="compositionally biased region" description="Polar residues" evidence="9">
    <location>
        <begin position="635"/>
        <end position="668"/>
    </location>
</feature>
<dbReference type="Gene3D" id="4.10.240.10">
    <property type="entry name" value="Zn(2)-C6 fungal-type DNA-binding domain"/>
    <property type="match status" value="1"/>
</dbReference>
<name>A0A9P8VT71_9HYPO</name>
<keyword evidence="10" id="KW-0472">Membrane</keyword>
<dbReference type="PANTHER" id="PTHR47782">
    <property type="entry name" value="ZN(II)2CYS6 TRANSCRIPTION FACTOR (EUROFUNG)-RELATED"/>
    <property type="match status" value="1"/>
</dbReference>
<gene>
    <name evidence="12" type="ORF">B0T10DRAFT_611286</name>
</gene>
<dbReference type="InterPro" id="IPR007219">
    <property type="entry name" value="XnlR_reg_dom"/>
</dbReference>
<dbReference type="GO" id="GO:0006351">
    <property type="term" value="P:DNA-templated transcription"/>
    <property type="evidence" value="ECO:0007669"/>
    <property type="project" value="InterPro"/>
</dbReference>
<evidence type="ECO:0000256" key="9">
    <source>
        <dbReference type="SAM" id="MobiDB-lite"/>
    </source>
</evidence>
<organism evidence="12 13">
    <name type="scientific">Thelonectria olida</name>
    <dbReference type="NCBI Taxonomy" id="1576542"/>
    <lineage>
        <taxon>Eukaryota</taxon>
        <taxon>Fungi</taxon>
        <taxon>Dikarya</taxon>
        <taxon>Ascomycota</taxon>
        <taxon>Pezizomycotina</taxon>
        <taxon>Sordariomycetes</taxon>
        <taxon>Hypocreomycetidae</taxon>
        <taxon>Hypocreales</taxon>
        <taxon>Nectriaceae</taxon>
        <taxon>Thelonectria</taxon>
    </lineage>
</organism>
<evidence type="ECO:0000256" key="6">
    <source>
        <dbReference type="ARBA" id="ARBA00023163"/>
    </source>
</evidence>
<dbReference type="EMBL" id="JAGPYM010000057">
    <property type="protein sequence ID" value="KAH6871222.1"/>
    <property type="molecule type" value="Genomic_DNA"/>
</dbReference>
<keyword evidence="10" id="KW-1133">Transmembrane helix</keyword>
<evidence type="ECO:0000256" key="1">
    <source>
        <dbReference type="ARBA" id="ARBA00004123"/>
    </source>
</evidence>
<feature type="region of interest" description="Disordered" evidence="9">
    <location>
        <begin position="625"/>
        <end position="668"/>
    </location>
</feature>
<dbReference type="Proteomes" id="UP000777438">
    <property type="component" value="Unassembled WGS sequence"/>
</dbReference>